<evidence type="ECO:0000313" key="2">
    <source>
        <dbReference type="EMBL" id="CRG91180.1"/>
    </source>
</evidence>
<evidence type="ECO:0000313" key="3">
    <source>
        <dbReference type="Proteomes" id="UP000054383"/>
    </source>
</evidence>
<dbReference type="EMBL" id="CVMT01000009">
    <property type="protein sequence ID" value="CRG91180.1"/>
    <property type="molecule type" value="Genomic_DNA"/>
</dbReference>
<dbReference type="STRING" id="28573.A0A0U1M889"/>
<feature type="domain" description="2EXR" evidence="1">
    <location>
        <begin position="13"/>
        <end position="130"/>
    </location>
</feature>
<dbReference type="OrthoDB" id="4220248at2759"/>
<evidence type="ECO:0000259" key="1">
    <source>
        <dbReference type="Pfam" id="PF20150"/>
    </source>
</evidence>
<dbReference type="OMA" id="PAIMFRW"/>
<sequence>MNESQSPPQGSVFHLFPKLPAELRLEIWRLCLPHRVCEKDQPFYEIVFKHSDYKTPSPCLLYQTTEVNGRPPVITRVCVESRAVALKTGGFFEFFHNTDNMLHKPRPSEAQWESDTSINMAWFDHTRDLIHLNWHPSYEADFVGKGSPLKSLAWDASQAAGGGSLFIEYFQTLHMPRAELSDILNQLPTWMVVMRVIVVHTEASIGASTGLFGLLGDSRVQLVDLSDETRLNALFALAEKCEPYDLVTTRQDFHRDSAETIQQDLREIIVAKFRSDELLPRLRPVIMFRLCTEMCNSVGSTATLRGVQRARRKREHP</sequence>
<keyword evidence="3" id="KW-1185">Reference proteome</keyword>
<accession>A0A0U1M889</accession>
<protein>
    <recommendedName>
        <fullName evidence="1">2EXR domain-containing protein</fullName>
    </recommendedName>
</protein>
<dbReference type="AlphaFoldDB" id="A0A0U1M889"/>
<dbReference type="PANTHER" id="PTHR35910:SF1">
    <property type="entry name" value="2EXR DOMAIN-CONTAINING PROTEIN"/>
    <property type="match status" value="1"/>
</dbReference>
<dbReference type="PANTHER" id="PTHR35910">
    <property type="entry name" value="2EXR DOMAIN-CONTAINING PROTEIN"/>
    <property type="match status" value="1"/>
</dbReference>
<dbReference type="InterPro" id="IPR045518">
    <property type="entry name" value="2EXR"/>
</dbReference>
<reference evidence="2 3" key="1">
    <citation type="submission" date="2015-04" db="EMBL/GenBank/DDBJ databases">
        <authorList>
            <person name="Syromyatnikov M.Y."/>
            <person name="Popov V.N."/>
        </authorList>
    </citation>
    <scope>NUCLEOTIDE SEQUENCE [LARGE SCALE GENOMIC DNA]</scope>
    <source>
        <strain evidence="2">WF-38-12</strain>
    </source>
</reference>
<name>A0A0U1M889_TALIS</name>
<dbReference type="Pfam" id="PF20150">
    <property type="entry name" value="2EXR"/>
    <property type="match status" value="1"/>
</dbReference>
<proteinExistence type="predicted"/>
<dbReference type="Proteomes" id="UP000054383">
    <property type="component" value="Unassembled WGS sequence"/>
</dbReference>
<organism evidence="2 3">
    <name type="scientific">Talaromyces islandicus</name>
    <name type="common">Penicillium islandicum</name>
    <dbReference type="NCBI Taxonomy" id="28573"/>
    <lineage>
        <taxon>Eukaryota</taxon>
        <taxon>Fungi</taxon>
        <taxon>Dikarya</taxon>
        <taxon>Ascomycota</taxon>
        <taxon>Pezizomycotina</taxon>
        <taxon>Eurotiomycetes</taxon>
        <taxon>Eurotiomycetidae</taxon>
        <taxon>Eurotiales</taxon>
        <taxon>Trichocomaceae</taxon>
        <taxon>Talaromyces</taxon>
        <taxon>Talaromyces sect. Islandici</taxon>
    </lineage>
</organism>
<gene>
    <name evidence="2" type="ORF">PISL3812_08228</name>
</gene>